<dbReference type="Proteomes" id="UP000070578">
    <property type="component" value="Unassembled WGS sequence"/>
</dbReference>
<name>A0A139BTE4_9PROT</name>
<dbReference type="Pfam" id="PF13563">
    <property type="entry name" value="2_5_RNA_ligase2"/>
    <property type="match status" value="1"/>
</dbReference>
<comment type="caution">
    <text evidence="3">The sequence shown here is derived from an EMBL/GenBank/DDBJ whole genome shotgun (WGS) entry which is preliminary data.</text>
</comment>
<accession>A0A139BTE4</accession>
<evidence type="ECO:0000313" key="3">
    <source>
        <dbReference type="EMBL" id="KXS32230.1"/>
    </source>
</evidence>
<reference evidence="3 4" key="1">
    <citation type="submission" date="2016-02" db="EMBL/GenBank/DDBJ databases">
        <authorList>
            <person name="Wen L."/>
            <person name="He K."/>
            <person name="Yang H."/>
        </authorList>
    </citation>
    <scope>NUCLEOTIDE SEQUENCE [LARGE SCALE GENOMIC DNA]</scope>
    <source>
        <strain evidence="3">ShG14-8</strain>
    </source>
</reference>
<dbReference type="PANTHER" id="PTHR35561:SF1">
    <property type="entry name" value="RNA 2',3'-CYCLIC PHOSPHODIESTERASE"/>
    <property type="match status" value="1"/>
</dbReference>
<feature type="short sequence motif" description="HXTX 1" evidence="2">
    <location>
        <begin position="48"/>
        <end position="51"/>
    </location>
</feature>
<dbReference type="AlphaFoldDB" id="A0A139BTE4"/>
<evidence type="ECO:0000256" key="2">
    <source>
        <dbReference type="HAMAP-Rule" id="MF_01940"/>
    </source>
</evidence>
<comment type="catalytic activity">
    <reaction evidence="2">
        <text>a 3'-end 2',3'-cyclophospho-ribonucleotide-RNA + H2O = a 3'-end 2'-phospho-ribonucleotide-RNA + H(+)</text>
        <dbReference type="Rhea" id="RHEA:11828"/>
        <dbReference type="Rhea" id="RHEA-COMP:10464"/>
        <dbReference type="Rhea" id="RHEA-COMP:17353"/>
        <dbReference type="ChEBI" id="CHEBI:15377"/>
        <dbReference type="ChEBI" id="CHEBI:15378"/>
        <dbReference type="ChEBI" id="CHEBI:83064"/>
        <dbReference type="ChEBI" id="CHEBI:173113"/>
        <dbReference type="EC" id="3.1.4.58"/>
    </reaction>
</comment>
<dbReference type="NCBIfam" id="TIGR02258">
    <property type="entry name" value="2_5_ligase"/>
    <property type="match status" value="1"/>
</dbReference>
<dbReference type="Gene3D" id="3.90.1140.10">
    <property type="entry name" value="Cyclic phosphodiesterase"/>
    <property type="match status" value="1"/>
</dbReference>
<evidence type="ECO:0000313" key="4">
    <source>
        <dbReference type="Proteomes" id="UP000070578"/>
    </source>
</evidence>
<feature type="active site" description="Proton donor" evidence="2">
    <location>
        <position position="48"/>
    </location>
</feature>
<sequence length="180" mass="20132">MSSSSGIPKAKVFFALWPSAPEREFLVAWQKPLQHLCGGRAMRGATLHTTLVFIGDVEHSRLEALNLAAQEVSGQTFELCFDAARYWGHNHIVYAAPGELPQQLVLLAGGLEQSLTRHGFSFDKHEYQPHVTLLRNARWTDSPLPGMHPACWQVREFVLVQSAQRDGQADYLLLARFPLG</sequence>
<dbReference type="SUPFAM" id="SSF55144">
    <property type="entry name" value="LigT-like"/>
    <property type="match status" value="1"/>
</dbReference>
<gene>
    <name evidence="3" type="ORF">AWT59_1646</name>
</gene>
<protein>
    <recommendedName>
        <fullName evidence="2">RNA 2',3'-cyclic phosphodiesterase</fullName>
        <shortName evidence="2">RNA 2',3'-CPDase</shortName>
        <ecNumber evidence="2">3.1.4.58</ecNumber>
    </recommendedName>
</protein>
<feature type="short sequence motif" description="HXTX 2" evidence="2">
    <location>
        <begin position="130"/>
        <end position="133"/>
    </location>
</feature>
<evidence type="ECO:0000256" key="1">
    <source>
        <dbReference type="ARBA" id="ARBA00022801"/>
    </source>
</evidence>
<comment type="function">
    <text evidence="2">Hydrolyzes RNA 2',3'-cyclic phosphodiester to an RNA 2'-phosphomonoester.</text>
</comment>
<dbReference type="PANTHER" id="PTHR35561">
    <property type="entry name" value="RNA 2',3'-CYCLIC PHOSPHODIESTERASE"/>
    <property type="match status" value="1"/>
</dbReference>
<reference evidence="3 4" key="2">
    <citation type="submission" date="2016-03" db="EMBL/GenBank/DDBJ databases">
        <title>New uncultured bacterium of the family Gallionellaceae from acid mine drainage: description and reconstruction of genome based on metagenomic analysis of microbial community.</title>
        <authorList>
            <person name="Kadnikov V."/>
            <person name="Ivasenko D."/>
            <person name="Beletsky A."/>
            <person name="Mardanov A."/>
            <person name="Danilova E."/>
            <person name="Pimenov N."/>
            <person name="Karnachuk O."/>
            <person name="Ravin N."/>
        </authorList>
    </citation>
    <scope>NUCLEOTIDE SEQUENCE [LARGE SCALE GENOMIC DNA]</scope>
    <source>
        <strain evidence="3">ShG14-8</strain>
    </source>
</reference>
<dbReference type="InterPro" id="IPR009097">
    <property type="entry name" value="Cyclic_Pdiesterase"/>
</dbReference>
<keyword evidence="3" id="KW-0436">Ligase</keyword>
<dbReference type="EMBL" id="LSLI01000037">
    <property type="protein sequence ID" value="KXS32230.1"/>
    <property type="molecule type" value="Genomic_DNA"/>
</dbReference>
<dbReference type="HAMAP" id="MF_01940">
    <property type="entry name" value="RNA_CPDase"/>
    <property type="match status" value="1"/>
</dbReference>
<dbReference type="InterPro" id="IPR004175">
    <property type="entry name" value="RNA_CPDase"/>
</dbReference>
<dbReference type="EC" id="3.1.4.58" evidence="2"/>
<keyword evidence="1 2" id="KW-0378">Hydrolase</keyword>
<dbReference type="GO" id="GO:0008664">
    <property type="term" value="F:RNA 2',3'-cyclic 3'-phosphodiesterase activity"/>
    <property type="evidence" value="ECO:0007669"/>
    <property type="project" value="UniProtKB-EC"/>
</dbReference>
<organism evidence="3 4">
    <name type="scientific">Candidatus Gallionella acididurans</name>
    <dbReference type="NCBI Taxonomy" id="1796491"/>
    <lineage>
        <taxon>Bacteria</taxon>
        <taxon>Pseudomonadati</taxon>
        <taxon>Pseudomonadota</taxon>
        <taxon>Betaproteobacteria</taxon>
        <taxon>Nitrosomonadales</taxon>
        <taxon>Gallionellaceae</taxon>
        <taxon>Gallionella</taxon>
    </lineage>
</organism>
<dbReference type="GO" id="GO:0016874">
    <property type="term" value="F:ligase activity"/>
    <property type="evidence" value="ECO:0007669"/>
    <property type="project" value="UniProtKB-KW"/>
</dbReference>
<proteinExistence type="inferred from homology"/>
<feature type="active site" description="Proton acceptor" evidence="2">
    <location>
        <position position="130"/>
    </location>
</feature>
<comment type="similarity">
    <text evidence="2">Belongs to the 2H phosphoesterase superfamily. ThpR family.</text>
</comment>
<dbReference type="GO" id="GO:0004113">
    <property type="term" value="F:2',3'-cyclic-nucleotide 3'-phosphodiesterase activity"/>
    <property type="evidence" value="ECO:0007669"/>
    <property type="project" value="InterPro"/>
</dbReference>